<proteinExistence type="predicted"/>
<dbReference type="EMBL" id="ABEU02000003">
    <property type="protein sequence ID" value="PNR58324.1"/>
    <property type="molecule type" value="Genomic_DNA"/>
</dbReference>
<keyword evidence="3" id="KW-1185">Reference proteome</keyword>
<protein>
    <submittedName>
        <fullName evidence="1 2">Uncharacterized protein</fullName>
    </submittedName>
</protein>
<dbReference type="SUPFAM" id="SSF55239">
    <property type="entry name" value="RuBisCO, small subunit"/>
    <property type="match status" value="1"/>
</dbReference>
<dbReference type="AlphaFoldDB" id="A0A2K1KX07"/>
<evidence type="ECO:0000313" key="2">
    <source>
        <dbReference type="EnsemblPlants" id="Pp3c3_33290V3.1"/>
    </source>
</evidence>
<sequence>MTKFEAYFDTLSVNYNEVIRENYSFSSYSDGQYWTMWKPRLVFGCQDAAQGVEGDRGVQEDIPLVSCTRVGLRQHEAGADLRILGCQTQPNKSSNPSHC</sequence>
<gene>
    <name evidence="1" type="ORF">PHYPA_005319</name>
</gene>
<dbReference type="EnsemblPlants" id="Pp3c3_33290V3.1">
    <property type="protein sequence ID" value="Pp3c3_33290V3.1"/>
    <property type="gene ID" value="Pp3c3_33290"/>
</dbReference>
<organism evidence="1">
    <name type="scientific">Physcomitrium patens</name>
    <name type="common">Spreading-leaved earth moss</name>
    <name type="synonym">Physcomitrella patens</name>
    <dbReference type="NCBI Taxonomy" id="3218"/>
    <lineage>
        <taxon>Eukaryota</taxon>
        <taxon>Viridiplantae</taxon>
        <taxon>Streptophyta</taxon>
        <taxon>Embryophyta</taxon>
        <taxon>Bryophyta</taxon>
        <taxon>Bryophytina</taxon>
        <taxon>Bryopsida</taxon>
        <taxon>Funariidae</taxon>
        <taxon>Funariales</taxon>
        <taxon>Funariaceae</taxon>
        <taxon>Physcomitrium</taxon>
    </lineage>
</organism>
<dbReference type="InParanoid" id="A0A2K1KX07"/>
<dbReference type="InterPro" id="IPR036385">
    <property type="entry name" value="RuBisCO_ssu_sf"/>
</dbReference>
<evidence type="ECO:0000313" key="3">
    <source>
        <dbReference type="Proteomes" id="UP000006727"/>
    </source>
</evidence>
<reference evidence="1 3" key="1">
    <citation type="journal article" date="2008" name="Science">
        <title>The Physcomitrella genome reveals evolutionary insights into the conquest of land by plants.</title>
        <authorList>
            <person name="Rensing S."/>
            <person name="Lang D."/>
            <person name="Zimmer A."/>
            <person name="Terry A."/>
            <person name="Salamov A."/>
            <person name="Shapiro H."/>
            <person name="Nishiyama T."/>
            <person name="Perroud P.-F."/>
            <person name="Lindquist E."/>
            <person name="Kamisugi Y."/>
            <person name="Tanahashi T."/>
            <person name="Sakakibara K."/>
            <person name="Fujita T."/>
            <person name="Oishi K."/>
            <person name="Shin-I T."/>
            <person name="Kuroki Y."/>
            <person name="Toyoda A."/>
            <person name="Suzuki Y."/>
            <person name="Hashimoto A."/>
            <person name="Yamaguchi K."/>
            <person name="Sugano A."/>
            <person name="Kohara Y."/>
            <person name="Fujiyama A."/>
            <person name="Anterola A."/>
            <person name="Aoki S."/>
            <person name="Ashton N."/>
            <person name="Barbazuk W.B."/>
            <person name="Barker E."/>
            <person name="Bennetzen J."/>
            <person name="Bezanilla M."/>
            <person name="Blankenship R."/>
            <person name="Cho S.H."/>
            <person name="Dutcher S."/>
            <person name="Estelle M."/>
            <person name="Fawcett J.A."/>
            <person name="Gundlach H."/>
            <person name="Hanada K."/>
            <person name="Heyl A."/>
            <person name="Hicks K.A."/>
            <person name="Hugh J."/>
            <person name="Lohr M."/>
            <person name="Mayer K."/>
            <person name="Melkozernov A."/>
            <person name="Murata T."/>
            <person name="Nelson D."/>
            <person name="Pils B."/>
            <person name="Prigge M."/>
            <person name="Reiss B."/>
            <person name="Renner T."/>
            <person name="Rombauts S."/>
            <person name="Rushton P."/>
            <person name="Sanderfoot A."/>
            <person name="Schween G."/>
            <person name="Shiu S.-H."/>
            <person name="Stueber K."/>
            <person name="Theodoulou F.L."/>
            <person name="Tu H."/>
            <person name="Van de Peer Y."/>
            <person name="Verrier P.J."/>
            <person name="Waters E."/>
            <person name="Wood A."/>
            <person name="Yang L."/>
            <person name="Cove D."/>
            <person name="Cuming A."/>
            <person name="Hasebe M."/>
            <person name="Lucas S."/>
            <person name="Mishler D.B."/>
            <person name="Reski R."/>
            <person name="Grigoriev I."/>
            <person name="Quatrano R.S."/>
            <person name="Boore J.L."/>
        </authorList>
    </citation>
    <scope>NUCLEOTIDE SEQUENCE [LARGE SCALE GENOMIC DNA]</scope>
    <source>
        <strain evidence="2 3">cv. Gransden 2004</strain>
    </source>
</reference>
<accession>A0A2K1KX07</accession>
<name>A0A2K1KX07_PHYPA</name>
<dbReference type="Gramene" id="Pp3c3_33290V3.1">
    <property type="protein sequence ID" value="Pp3c3_33290V3.1"/>
    <property type="gene ID" value="Pp3c3_33290"/>
</dbReference>
<evidence type="ECO:0000313" key="1">
    <source>
        <dbReference type="EMBL" id="PNR58324.1"/>
    </source>
</evidence>
<dbReference type="Proteomes" id="UP000006727">
    <property type="component" value="Chromosome 3"/>
</dbReference>
<reference evidence="2" key="3">
    <citation type="submission" date="2020-12" db="UniProtKB">
        <authorList>
            <consortium name="EnsemblPlants"/>
        </authorList>
    </citation>
    <scope>IDENTIFICATION</scope>
</reference>
<dbReference type="PaxDb" id="3218-PP1S198_142V6.1"/>
<reference evidence="1 3" key="2">
    <citation type="journal article" date="2018" name="Plant J.">
        <title>The Physcomitrella patens chromosome-scale assembly reveals moss genome structure and evolution.</title>
        <authorList>
            <person name="Lang D."/>
            <person name="Ullrich K.K."/>
            <person name="Murat F."/>
            <person name="Fuchs J."/>
            <person name="Jenkins J."/>
            <person name="Haas F.B."/>
            <person name="Piednoel M."/>
            <person name="Gundlach H."/>
            <person name="Van Bel M."/>
            <person name="Meyberg R."/>
            <person name="Vives C."/>
            <person name="Morata J."/>
            <person name="Symeonidi A."/>
            <person name="Hiss M."/>
            <person name="Muchero W."/>
            <person name="Kamisugi Y."/>
            <person name="Saleh O."/>
            <person name="Blanc G."/>
            <person name="Decker E.L."/>
            <person name="van Gessel N."/>
            <person name="Grimwood J."/>
            <person name="Hayes R.D."/>
            <person name="Graham S.W."/>
            <person name="Gunter L.E."/>
            <person name="McDaniel S.F."/>
            <person name="Hoernstein S.N.W."/>
            <person name="Larsson A."/>
            <person name="Li F.W."/>
            <person name="Perroud P.F."/>
            <person name="Phillips J."/>
            <person name="Ranjan P."/>
            <person name="Rokshar D.S."/>
            <person name="Rothfels C.J."/>
            <person name="Schneider L."/>
            <person name="Shu S."/>
            <person name="Stevenson D.W."/>
            <person name="Thummler F."/>
            <person name="Tillich M."/>
            <person name="Villarreal Aguilar J.C."/>
            <person name="Widiez T."/>
            <person name="Wong G.K."/>
            <person name="Wymore A."/>
            <person name="Zhang Y."/>
            <person name="Zimmer A.D."/>
            <person name="Quatrano R.S."/>
            <person name="Mayer K.F.X."/>
            <person name="Goodstein D."/>
            <person name="Casacuberta J.M."/>
            <person name="Vandepoele K."/>
            <person name="Reski R."/>
            <person name="Cuming A.C."/>
            <person name="Tuskan G.A."/>
            <person name="Maumus F."/>
            <person name="Salse J."/>
            <person name="Schmutz J."/>
            <person name="Rensing S.A."/>
        </authorList>
    </citation>
    <scope>NUCLEOTIDE SEQUENCE [LARGE SCALE GENOMIC DNA]</scope>
    <source>
        <strain evidence="2 3">cv. Gransden 2004</strain>
    </source>
</reference>